<protein>
    <submittedName>
        <fullName evidence="3">YciI family protein</fullName>
    </submittedName>
</protein>
<sequence>MKRFLLLIREDISRLAQMSEEEMQQDIAEMNGWVEELVRFDNFVSGEPLENEGQTIGKPVATDGPFIDSKEGISGYMIIQAENLEQAAAIAAQCPHIVQGKISIEVRPIMEISQES</sequence>
<name>A0A9X1PPP9_9BACT</name>
<reference evidence="3" key="1">
    <citation type="submission" date="2021-12" db="EMBL/GenBank/DDBJ databases">
        <title>Novel species in genus Dyadobacter.</title>
        <authorList>
            <person name="Ma C."/>
        </authorList>
    </citation>
    <scope>NUCLEOTIDE SEQUENCE</scope>
    <source>
        <strain evidence="3">LJ419</strain>
    </source>
</reference>
<dbReference type="EMBL" id="JAJTTC010000010">
    <property type="protein sequence ID" value="MCF0065227.1"/>
    <property type="molecule type" value="Genomic_DNA"/>
</dbReference>
<evidence type="ECO:0000256" key="1">
    <source>
        <dbReference type="ARBA" id="ARBA00007689"/>
    </source>
</evidence>
<dbReference type="SUPFAM" id="SSF54909">
    <property type="entry name" value="Dimeric alpha+beta barrel"/>
    <property type="match status" value="1"/>
</dbReference>
<evidence type="ECO:0000313" key="4">
    <source>
        <dbReference type="Proteomes" id="UP001139000"/>
    </source>
</evidence>
<dbReference type="Pfam" id="PF03795">
    <property type="entry name" value="YCII"/>
    <property type="match status" value="1"/>
</dbReference>
<dbReference type="Gene3D" id="3.30.70.1060">
    <property type="entry name" value="Dimeric alpha+beta barrel"/>
    <property type="match status" value="1"/>
</dbReference>
<feature type="domain" description="YCII-related" evidence="2">
    <location>
        <begin position="15"/>
        <end position="112"/>
    </location>
</feature>
<dbReference type="InterPro" id="IPR011008">
    <property type="entry name" value="Dimeric_a/b-barrel"/>
</dbReference>
<dbReference type="InterPro" id="IPR005545">
    <property type="entry name" value="YCII"/>
</dbReference>
<organism evidence="3 4">
    <name type="scientific">Dyadobacter chenwenxiniae</name>
    <dbReference type="NCBI Taxonomy" id="2906456"/>
    <lineage>
        <taxon>Bacteria</taxon>
        <taxon>Pseudomonadati</taxon>
        <taxon>Bacteroidota</taxon>
        <taxon>Cytophagia</taxon>
        <taxon>Cytophagales</taxon>
        <taxon>Spirosomataceae</taxon>
        <taxon>Dyadobacter</taxon>
    </lineage>
</organism>
<comment type="caution">
    <text evidence="3">The sequence shown here is derived from an EMBL/GenBank/DDBJ whole genome shotgun (WGS) entry which is preliminary data.</text>
</comment>
<proteinExistence type="inferred from homology"/>
<evidence type="ECO:0000313" key="3">
    <source>
        <dbReference type="EMBL" id="MCF0065227.1"/>
    </source>
</evidence>
<keyword evidence="4" id="KW-1185">Reference proteome</keyword>
<accession>A0A9X1PPP9</accession>
<dbReference type="PANTHER" id="PTHR35174">
    <property type="entry name" value="BLL7171 PROTEIN-RELATED"/>
    <property type="match status" value="1"/>
</dbReference>
<comment type="similarity">
    <text evidence="1">Belongs to the YciI family.</text>
</comment>
<evidence type="ECO:0000259" key="2">
    <source>
        <dbReference type="Pfam" id="PF03795"/>
    </source>
</evidence>
<dbReference type="AlphaFoldDB" id="A0A9X1PPP9"/>
<dbReference type="Proteomes" id="UP001139000">
    <property type="component" value="Unassembled WGS sequence"/>
</dbReference>
<dbReference type="RefSeq" id="WP_234658215.1">
    <property type="nucleotide sequence ID" value="NZ_CP094997.1"/>
</dbReference>
<gene>
    <name evidence="3" type="ORF">LXM26_27175</name>
</gene>